<evidence type="ECO:0000313" key="2">
    <source>
        <dbReference type="Proteomes" id="UP000184546"/>
    </source>
</evidence>
<organism evidence="1 2">
    <name type="scientific">Aspergillus aculeatus (strain ATCC 16872 / CBS 172.66 / WB 5094)</name>
    <dbReference type="NCBI Taxonomy" id="690307"/>
    <lineage>
        <taxon>Eukaryota</taxon>
        <taxon>Fungi</taxon>
        <taxon>Dikarya</taxon>
        <taxon>Ascomycota</taxon>
        <taxon>Pezizomycotina</taxon>
        <taxon>Eurotiomycetes</taxon>
        <taxon>Eurotiomycetidae</taxon>
        <taxon>Eurotiales</taxon>
        <taxon>Aspergillaceae</taxon>
        <taxon>Aspergillus</taxon>
        <taxon>Aspergillus subgen. Circumdati</taxon>
    </lineage>
</organism>
<dbReference type="EMBL" id="KV878988">
    <property type="protein sequence ID" value="OJJ95577.1"/>
    <property type="molecule type" value="Genomic_DNA"/>
</dbReference>
<protein>
    <submittedName>
        <fullName evidence="1">Uncharacterized protein</fullName>
    </submittedName>
</protein>
<dbReference type="AlphaFoldDB" id="A0A1L9WHI9"/>
<proteinExistence type="predicted"/>
<dbReference type="OrthoDB" id="1577640at2759"/>
<dbReference type="GeneID" id="30975778"/>
<sequence length="196" mass="21836">MLVKLRAKPCCSQADGDADEVKPAAYLAISAASAIDPEPTSKISSNEAIAPSVSGATVQQPRGLSQVAFDSLDPERKRWLSTEQSPDRMIEKVISDTKEKYPEFRNKSLSIRRRDGREIKVRDIAQQILPSALNAQEIVKSVVAFDPTGHAINRIDYLRDRLVGVMTKNYIKRKDAILEASEYLAEQLAYFTVLDK</sequence>
<evidence type="ECO:0000313" key="1">
    <source>
        <dbReference type="EMBL" id="OJJ95577.1"/>
    </source>
</evidence>
<accession>A0A1L9WHI9</accession>
<keyword evidence="2" id="KW-1185">Reference proteome</keyword>
<dbReference type="VEuPathDB" id="FungiDB:ASPACDRAFT_47466"/>
<dbReference type="RefSeq" id="XP_020051917.1">
    <property type="nucleotide sequence ID" value="XM_020201964.1"/>
</dbReference>
<gene>
    <name evidence="1" type="ORF">ASPACDRAFT_47466</name>
</gene>
<name>A0A1L9WHI9_ASPA1</name>
<dbReference type="Proteomes" id="UP000184546">
    <property type="component" value="Unassembled WGS sequence"/>
</dbReference>
<reference evidence="2" key="1">
    <citation type="journal article" date="2017" name="Genome Biol.">
        <title>Comparative genomics reveals high biological diversity and specific adaptations in the industrially and medically important fungal genus Aspergillus.</title>
        <authorList>
            <person name="de Vries R.P."/>
            <person name="Riley R."/>
            <person name="Wiebenga A."/>
            <person name="Aguilar-Osorio G."/>
            <person name="Amillis S."/>
            <person name="Uchima C.A."/>
            <person name="Anderluh G."/>
            <person name="Asadollahi M."/>
            <person name="Askin M."/>
            <person name="Barry K."/>
            <person name="Battaglia E."/>
            <person name="Bayram O."/>
            <person name="Benocci T."/>
            <person name="Braus-Stromeyer S.A."/>
            <person name="Caldana C."/>
            <person name="Canovas D."/>
            <person name="Cerqueira G.C."/>
            <person name="Chen F."/>
            <person name="Chen W."/>
            <person name="Choi C."/>
            <person name="Clum A."/>
            <person name="Dos Santos R.A."/>
            <person name="Damasio A.R."/>
            <person name="Diallinas G."/>
            <person name="Emri T."/>
            <person name="Fekete E."/>
            <person name="Flipphi M."/>
            <person name="Freyberg S."/>
            <person name="Gallo A."/>
            <person name="Gournas C."/>
            <person name="Habgood R."/>
            <person name="Hainaut M."/>
            <person name="Harispe M.L."/>
            <person name="Henrissat B."/>
            <person name="Hilden K.S."/>
            <person name="Hope R."/>
            <person name="Hossain A."/>
            <person name="Karabika E."/>
            <person name="Karaffa L."/>
            <person name="Karanyi Z."/>
            <person name="Krasevec N."/>
            <person name="Kuo A."/>
            <person name="Kusch H."/>
            <person name="LaButti K."/>
            <person name="Lagendijk E.L."/>
            <person name="Lapidus A."/>
            <person name="Levasseur A."/>
            <person name="Lindquist E."/>
            <person name="Lipzen A."/>
            <person name="Logrieco A.F."/>
            <person name="MacCabe A."/>
            <person name="Maekelae M.R."/>
            <person name="Malavazi I."/>
            <person name="Melin P."/>
            <person name="Meyer V."/>
            <person name="Mielnichuk N."/>
            <person name="Miskei M."/>
            <person name="Molnar A.P."/>
            <person name="Mule G."/>
            <person name="Ngan C.Y."/>
            <person name="Orejas M."/>
            <person name="Orosz E."/>
            <person name="Ouedraogo J.P."/>
            <person name="Overkamp K.M."/>
            <person name="Park H.-S."/>
            <person name="Perrone G."/>
            <person name="Piumi F."/>
            <person name="Punt P.J."/>
            <person name="Ram A.F."/>
            <person name="Ramon A."/>
            <person name="Rauscher S."/>
            <person name="Record E."/>
            <person name="Riano-Pachon D.M."/>
            <person name="Robert V."/>
            <person name="Roehrig J."/>
            <person name="Ruller R."/>
            <person name="Salamov A."/>
            <person name="Salih N.S."/>
            <person name="Samson R.A."/>
            <person name="Sandor E."/>
            <person name="Sanguinetti M."/>
            <person name="Schuetze T."/>
            <person name="Sepcic K."/>
            <person name="Shelest E."/>
            <person name="Sherlock G."/>
            <person name="Sophianopoulou V."/>
            <person name="Squina F.M."/>
            <person name="Sun H."/>
            <person name="Susca A."/>
            <person name="Todd R.B."/>
            <person name="Tsang A."/>
            <person name="Unkles S.E."/>
            <person name="van de Wiele N."/>
            <person name="van Rossen-Uffink D."/>
            <person name="Oliveira J.V."/>
            <person name="Vesth T.C."/>
            <person name="Visser J."/>
            <person name="Yu J.-H."/>
            <person name="Zhou M."/>
            <person name="Andersen M.R."/>
            <person name="Archer D.B."/>
            <person name="Baker S.E."/>
            <person name="Benoit I."/>
            <person name="Brakhage A.A."/>
            <person name="Braus G.H."/>
            <person name="Fischer R."/>
            <person name="Frisvad J.C."/>
            <person name="Goldman G.H."/>
            <person name="Houbraken J."/>
            <person name="Oakley B."/>
            <person name="Pocsi I."/>
            <person name="Scazzocchio C."/>
            <person name="Seiboth B."/>
            <person name="vanKuyk P.A."/>
            <person name="Wortman J."/>
            <person name="Dyer P.S."/>
            <person name="Grigoriev I.V."/>
        </authorList>
    </citation>
    <scope>NUCLEOTIDE SEQUENCE [LARGE SCALE GENOMIC DNA]</scope>
    <source>
        <strain evidence="2">ATCC 16872 / CBS 172.66 / WB 5094</strain>
    </source>
</reference>